<comment type="caution">
    <text evidence="1">The sequence shown here is derived from an EMBL/GenBank/DDBJ whole genome shotgun (WGS) entry which is preliminary data.</text>
</comment>
<feature type="non-terminal residue" evidence="1">
    <location>
        <position position="1"/>
    </location>
</feature>
<evidence type="ECO:0008006" key="2">
    <source>
        <dbReference type="Google" id="ProtNLM"/>
    </source>
</evidence>
<reference evidence="1" key="1">
    <citation type="journal article" date="2014" name="Front. Microbiol.">
        <title>High frequency of phylogenetically diverse reductive dehalogenase-homologous genes in deep subseafloor sedimentary metagenomes.</title>
        <authorList>
            <person name="Kawai M."/>
            <person name="Futagami T."/>
            <person name="Toyoda A."/>
            <person name="Takaki Y."/>
            <person name="Nishi S."/>
            <person name="Hori S."/>
            <person name="Arai W."/>
            <person name="Tsubouchi T."/>
            <person name="Morono Y."/>
            <person name="Uchiyama I."/>
            <person name="Ito T."/>
            <person name="Fujiyama A."/>
            <person name="Inagaki F."/>
            <person name="Takami H."/>
        </authorList>
    </citation>
    <scope>NUCLEOTIDE SEQUENCE</scope>
    <source>
        <strain evidence="1">Expedition CK06-06</strain>
    </source>
</reference>
<name>X1D1M0_9ZZZZ</name>
<accession>X1D1M0</accession>
<dbReference type="Pfam" id="PF11185">
    <property type="entry name" value="DUF2971"/>
    <property type="match status" value="1"/>
</dbReference>
<gene>
    <name evidence="1" type="ORF">S01H4_48126</name>
</gene>
<proteinExistence type="predicted"/>
<sequence length="165" mass="19642">WTSKIGILCTTDDPVNDLMWSHYTNNEGFLIQFDYNQFPINFGEPIPINYLTNEEFSEYKYPNTFLQLYVNSLLKKHAWKYENEYRFLVHPKDDKTFLTTGRFSNEDHIEYPKESRLQTYPKECLQKIILGFDYFKNLYAGYNKVNFGKPDGLLKKALHIIEKLG</sequence>
<protein>
    <recommendedName>
        <fullName evidence="2">DUF2971 domain-containing protein</fullName>
    </recommendedName>
</protein>
<dbReference type="AlphaFoldDB" id="X1D1M0"/>
<dbReference type="InterPro" id="IPR021352">
    <property type="entry name" value="DUF2971"/>
</dbReference>
<dbReference type="EMBL" id="BART01027094">
    <property type="protein sequence ID" value="GAG90401.1"/>
    <property type="molecule type" value="Genomic_DNA"/>
</dbReference>
<organism evidence="1">
    <name type="scientific">marine sediment metagenome</name>
    <dbReference type="NCBI Taxonomy" id="412755"/>
    <lineage>
        <taxon>unclassified sequences</taxon>
        <taxon>metagenomes</taxon>
        <taxon>ecological metagenomes</taxon>
    </lineage>
</organism>
<evidence type="ECO:0000313" key="1">
    <source>
        <dbReference type="EMBL" id="GAG90401.1"/>
    </source>
</evidence>